<dbReference type="AlphaFoldDB" id="A0A7X3CV46"/>
<evidence type="ECO:0000256" key="4">
    <source>
        <dbReference type="ARBA" id="ARBA00023163"/>
    </source>
</evidence>
<gene>
    <name evidence="6" type="ORF">GNP93_18940</name>
</gene>
<dbReference type="GO" id="GO:0003700">
    <property type="term" value="F:DNA-binding transcription factor activity"/>
    <property type="evidence" value="ECO:0007669"/>
    <property type="project" value="TreeGrafter"/>
</dbReference>
<keyword evidence="7" id="KW-1185">Reference proteome</keyword>
<evidence type="ECO:0000259" key="5">
    <source>
        <dbReference type="PROSITE" id="PS50042"/>
    </source>
</evidence>
<dbReference type="InterPro" id="IPR018490">
    <property type="entry name" value="cNMP-bd_dom_sf"/>
</dbReference>
<evidence type="ECO:0000313" key="7">
    <source>
        <dbReference type="Proteomes" id="UP000450917"/>
    </source>
</evidence>
<evidence type="ECO:0000256" key="1">
    <source>
        <dbReference type="ARBA" id="ARBA00023015"/>
    </source>
</evidence>
<evidence type="ECO:0000313" key="6">
    <source>
        <dbReference type="EMBL" id="MUG72744.1"/>
    </source>
</evidence>
<dbReference type="PANTHER" id="PTHR24567">
    <property type="entry name" value="CRP FAMILY TRANSCRIPTIONAL REGULATORY PROTEIN"/>
    <property type="match status" value="1"/>
</dbReference>
<dbReference type="InterPro" id="IPR012318">
    <property type="entry name" value="HTH_CRP"/>
</dbReference>
<dbReference type="SMART" id="SM00419">
    <property type="entry name" value="HTH_CRP"/>
    <property type="match status" value="1"/>
</dbReference>
<feature type="domain" description="Cyclic nucleotide-binding" evidence="5">
    <location>
        <begin position="3"/>
        <end position="108"/>
    </location>
</feature>
<dbReference type="GO" id="GO:0005829">
    <property type="term" value="C:cytosol"/>
    <property type="evidence" value="ECO:0007669"/>
    <property type="project" value="TreeGrafter"/>
</dbReference>
<dbReference type="PROSITE" id="PS50042">
    <property type="entry name" value="CNMP_BINDING_3"/>
    <property type="match status" value="1"/>
</dbReference>
<dbReference type="Pfam" id="PF00027">
    <property type="entry name" value="cNMP_binding"/>
    <property type="match status" value="1"/>
</dbReference>
<dbReference type="Proteomes" id="UP000450917">
    <property type="component" value="Unassembled WGS sequence"/>
</dbReference>
<sequence>MHMLVYLDELSKDDLSYLEIFKSLGSITCHSKRSVVFEQKDVGKYAYCTVKGIAKVVLLSETGQIRTVNYVTPGIFFGLSAVFLERPISNSIVVMSVTDVEILSISKEVVLNCIHNNPNIASYLLKCVALQIESLFNHVEIDSFGDLIFQVASVLNSFPKQQKSGRNYVTLSQEELASIIGKSRITVAKSLHQLQDLGIIRLIGKKKIVIENEVELAYLSGNLQK</sequence>
<keyword evidence="2" id="KW-0238">DNA-binding</keyword>
<dbReference type="InterPro" id="IPR050397">
    <property type="entry name" value="Env_Response_Regulators"/>
</dbReference>
<dbReference type="Pfam" id="PF13545">
    <property type="entry name" value="HTH_Crp_2"/>
    <property type="match status" value="1"/>
</dbReference>
<proteinExistence type="predicted"/>
<dbReference type="SUPFAM" id="SSF51206">
    <property type="entry name" value="cAMP-binding domain-like"/>
    <property type="match status" value="1"/>
</dbReference>
<reference evidence="6 7" key="1">
    <citation type="submission" date="2019-11" db="EMBL/GenBank/DDBJ databases">
        <title>Draft genome sequences of five Paenibacillus species of dairy origin.</title>
        <authorList>
            <person name="Olajide A.M."/>
            <person name="Chen S."/>
            <person name="Lapointe G."/>
        </authorList>
    </citation>
    <scope>NUCLEOTIDE SEQUENCE [LARGE SCALE GENOMIC DNA]</scope>
    <source>
        <strain evidence="6 7">2CS3</strain>
    </source>
</reference>
<dbReference type="InterPro" id="IPR000595">
    <property type="entry name" value="cNMP-bd_dom"/>
</dbReference>
<evidence type="ECO:0000256" key="3">
    <source>
        <dbReference type="ARBA" id="ARBA00023159"/>
    </source>
</evidence>
<protein>
    <submittedName>
        <fullName evidence="6">Cyclic nucleotide-binding domain-containing protein</fullName>
    </submittedName>
</protein>
<keyword evidence="1" id="KW-0805">Transcription regulation</keyword>
<dbReference type="GO" id="GO:0003677">
    <property type="term" value="F:DNA binding"/>
    <property type="evidence" value="ECO:0007669"/>
    <property type="project" value="UniProtKB-KW"/>
</dbReference>
<dbReference type="CDD" id="cd00038">
    <property type="entry name" value="CAP_ED"/>
    <property type="match status" value="1"/>
</dbReference>
<name>A0A7X3CV46_9BACL</name>
<dbReference type="InterPro" id="IPR014710">
    <property type="entry name" value="RmlC-like_jellyroll"/>
</dbReference>
<dbReference type="InterPro" id="IPR036390">
    <property type="entry name" value="WH_DNA-bd_sf"/>
</dbReference>
<keyword evidence="4" id="KW-0804">Transcription</keyword>
<organism evidence="6 7">
    <name type="scientific">Paenibacillus validus</name>
    <dbReference type="NCBI Taxonomy" id="44253"/>
    <lineage>
        <taxon>Bacteria</taxon>
        <taxon>Bacillati</taxon>
        <taxon>Bacillota</taxon>
        <taxon>Bacilli</taxon>
        <taxon>Bacillales</taxon>
        <taxon>Paenibacillaceae</taxon>
        <taxon>Paenibacillus</taxon>
    </lineage>
</organism>
<dbReference type="EMBL" id="WNZX01000017">
    <property type="protein sequence ID" value="MUG72744.1"/>
    <property type="molecule type" value="Genomic_DNA"/>
</dbReference>
<dbReference type="SUPFAM" id="SSF46785">
    <property type="entry name" value="Winged helix' DNA-binding domain"/>
    <property type="match status" value="1"/>
</dbReference>
<comment type="caution">
    <text evidence="6">The sequence shown here is derived from an EMBL/GenBank/DDBJ whole genome shotgun (WGS) entry which is preliminary data.</text>
</comment>
<accession>A0A7X3CV46</accession>
<dbReference type="PANTHER" id="PTHR24567:SF26">
    <property type="entry name" value="REGULATORY PROTEIN YEIL"/>
    <property type="match status" value="1"/>
</dbReference>
<dbReference type="SMART" id="SM00100">
    <property type="entry name" value="cNMP"/>
    <property type="match status" value="1"/>
</dbReference>
<dbReference type="Gene3D" id="2.60.120.10">
    <property type="entry name" value="Jelly Rolls"/>
    <property type="match status" value="1"/>
</dbReference>
<keyword evidence="3" id="KW-0010">Activator</keyword>
<evidence type="ECO:0000256" key="2">
    <source>
        <dbReference type="ARBA" id="ARBA00023125"/>
    </source>
</evidence>